<dbReference type="Proteomes" id="UP000824179">
    <property type="component" value="Unassembled WGS sequence"/>
</dbReference>
<dbReference type="InterPro" id="IPR008988">
    <property type="entry name" value="Transcriptional_repressor_C"/>
</dbReference>
<dbReference type="InterPro" id="IPR038157">
    <property type="entry name" value="FeoA_core_dom"/>
</dbReference>
<sequence>MTVLDLNVGESARIDKVEAAGAAAERLRALGFVSGRVITVLGYSLFKSSVLLSCGSVRLAARRNLAQMIGVRV</sequence>
<feature type="domain" description="Ferrous iron transporter FeoA-like" evidence="2">
    <location>
        <begin position="1"/>
        <end position="73"/>
    </location>
</feature>
<evidence type="ECO:0000259" key="2">
    <source>
        <dbReference type="SMART" id="SM00899"/>
    </source>
</evidence>
<organism evidence="3 4">
    <name type="scientific">Candidatus Coproplasma stercoripullorum</name>
    <dbReference type="NCBI Taxonomy" id="2840751"/>
    <lineage>
        <taxon>Bacteria</taxon>
        <taxon>Bacillati</taxon>
        <taxon>Bacillota</taxon>
        <taxon>Clostridia</taxon>
        <taxon>Eubacteriales</taxon>
        <taxon>Candidatus Coproplasma</taxon>
    </lineage>
</organism>
<dbReference type="SUPFAM" id="SSF50037">
    <property type="entry name" value="C-terminal domain of transcriptional repressors"/>
    <property type="match status" value="1"/>
</dbReference>
<evidence type="ECO:0000256" key="1">
    <source>
        <dbReference type="ARBA" id="ARBA00023004"/>
    </source>
</evidence>
<evidence type="ECO:0000313" key="4">
    <source>
        <dbReference type="Proteomes" id="UP000824179"/>
    </source>
</evidence>
<dbReference type="Gene3D" id="2.30.30.90">
    <property type="match status" value="1"/>
</dbReference>
<reference evidence="3" key="1">
    <citation type="submission" date="2020-10" db="EMBL/GenBank/DDBJ databases">
        <authorList>
            <person name="Gilroy R."/>
        </authorList>
    </citation>
    <scope>NUCLEOTIDE SEQUENCE</scope>
    <source>
        <strain evidence="3">ChiW25-3613</strain>
    </source>
</reference>
<protein>
    <submittedName>
        <fullName evidence="3">Ferrous iron transport protein A</fullName>
    </submittedName>
</protein>
<comment type="caution">
    <text evidence="3">The sequence shown here is derived from an EMBL/GenBank/DDBJ whole genome shotgun (WGS) entry which is preliminary data.</text>
</comment>
<name>A0A9D1AGM8_9FIRM</name>
<evidence type="ECO:0000313" key="3">
    <source>
        <dbReference type="EMBL" id="HIR38801.1"/>
    </source>
</evidence>
<dbReference type="AlphaFoldDB" id="A0A9D1AGM8"/>
<proteinExistence type="predicted"/>
<keyword evidence="1" id="KW-0408">Iron</keyword>
<dbReference type="Pfam" id="PF04023">
    <property type="entry name" value="FeoA"/>
    <property type="match status" value="1"/>
</dbReference>
<gene>
    <name evidence="3" type="ORF">IAB90_00305</name>
</gene>
<dbReference type="InterPro" id="IPR007167">
    <property type="entry name" value="Fe-transptr_FeoA-like"/>
</dbReference>
<dbReference type="GO" id="GO:0046914">
    <property type="term" value="F:transition metal ion binding"/>
    <property type="evidence" value="ECO:0007669"/>
    <property type="project" value="InterPro"/>
</dbReference>
<reference evidence="3" key="2">
    <citation type="journal article" date="2021" name="PeerJ">
        <title>Extensive microbial diversity within the chicken gut microbiome revealed by metagenomics and culture.</title>
        <authorList>
            <person name="Gilroy R."/>
            <person name="Ravi A."/>
            <person name="Getino M."/>
            <person name="Pursley I."/>
            <person name="Horton D.L."/>
            <person name="Alikhan N.F."/>
            <person name="Baker D."/>
            <person name="Gharbi K."/>
            <person name="Hall N."/>
            <person name="Watson M."/>
            <person name="Adriaenssens E.M."/>
            <person name="Foster-Nyarko E."/>
            <person name="Jarju S."/>
            <person name="Secka A."/>
            <person name="Antonio M."/>
            <person name="Oren A."/>
            <person name="Chaudhuri R.R."/>
            <person name="La Ragione R."/>
            <person name="Hildebrand F."/>
            <person name="Pallen M.J."/>
        </authorList>
    </citation>
    <scope>NUCLEOTIDE SEQUENCE</scope>
    <source>
        <strain evidence="3">ChiW25-3613</strain>
    </source>
</reference>
<dbReference type="EMBL" id="DVHB01000006">
    <property type="protein sequence ID" value="HIR38801.1"/>
    <property type="molecule type" value="Genomic_DNA"/>
</dbReference>
<dbReference type="SMART" id="SM00899">
    <property type="entry name" value="FeoA"/>
    <property type="match status" value="1"/>
</dbReference>
<accession>A0A9D1AGM8</accession>